<dbReference type="PANTHER" id="PTHR36194:SF1">
    <property type="entry name" value="S-LAYER-LIKE PROTEIN"/>
    <property type="match status" value="1"/>
</dbReference>
<accession>A0A0C7NVA2</accession>
<protein>
    <recommendedName>
        <fullName evidence="1">PEGA domain-containing protein</fullName>
    </recommendedName>
</protein>
<dbReference type="InterPro" id="IPR013229">
    <property type="entry name" value="PEGA"/>
</dbReference>
<evidence type="ECO:0000313" key="2">
    <source>
        <dbReference type="EMBL" id="CEP77368.1"/>
    </source>
</evidence>
<sequence>MNKKWNISNLAILVLLVVLCNILAFSSFGFSYIINIDALPGSAVYFGGNLLGIVKEVPAKFEIIDNSSGVLRILKNGYTDYIVSLSLIGSEATIVAEQVPLSKLLLNSELDELYLEYEYKGKKESVNIQGVKEIELPYIIDQIILKSEGYHEKIVKLDLKPFGKEEINVDLLGLDEIILDSLPQGADVYVEDMKVGTTPLKLKKDKLNKVIVKKEGYIEQTLENVNVNDKITIELKRGIEVFIDSTPKESGVFLNNKYIGTTPYYGIFEPGDYILTISKAGYETKELRSQFTENGINKYYVELNETKKLVGLLNSEDFEFNIDGKYLGKNIDYINLDNNMHLVKLSSDSGKMDFLISKDLIESNYYYDLRKISAINVYSIEEKVASLLGKTQNIPAFFVFHTLNGGQFVNVRTVSRTFSVFAEPSNSLDIFVDKGFGALFVTTNVKNPLIYIDDKFVSNDRLLGYPLKSGVHKVELRYLNEVRTQKVLIKEGDKTFLNFDFDIKIPVNVVCSEGRFAVNSQEYLSTSQLLYLKAGPNVFSNGTYSIVVFIYEPQYIDLDKLITGV</sequence>
<proteinExistence type="predicted"/>
<feature type="domain" description="PEGA" evidence="1">
    <location>
        <begin position="240"/>
        <end position="305"/>
    </location>
</feature>
<dbReference type="PANTHER" id="PTHR36194">
    <property type="entry name" value="S-LAYER-LIKE PROTEIN"/>
    <property type="match status" value="1"/>
</dbReference>
<dbReference type="AlphaFoldDB" id="A0A0C7NVA2"/>
<evidence type="ECO:0000313" key="3">
    <source>
        <dbReference type="Proteomes" id="UP000032809"/>
    </source>
</evidence>
<dbReference type="Pfam" id="PF08308">
    <property type="entry name" value="PEGA"/>
    <property type="match status" value="2"/>
</dbReference>
<dbReference type="EMBL" id="LN824141">
    <property type="protein sequence ID" value="CEP77368.1"/>
    <property type="molecule type" value="Genomic_DNA"/>
</dbReference>
<evidence type="ECO:0000259" key="1">
    <source>
        <dbReference type="Pfam" id="PF08308"/>
    </source>
</evidence>
<feature type="domain" description="PEGA" evidence="1">
    <location>
        <begin position="176"/>
        <end position="236"/>
    </location>
</feature>
<dbReference type="KEGG" id="dtn:DTL3_0034"/>
<dbReference type="RefSeq" id="WP_045087007.1">
    <property type="nucleotide sequence ID" value="NZ_LN824141.1"/>
</dbReference>
<organism evidence="2 3">
    <name type="scientific">Defluviitoga tunisiensis</name>
    <dbReference type="NCBI Taxonomy" id="1006576"/>
    <lineage>
        <taxon>Bacteria</taxon>
        <taxon>Thermotogati</taxon>
        <taxon>Thermotogota</taxon>
        <taxon>Thermotogae</taxon>
        <taxon>Petrotogales</taxon>
        <taxon>Petrotogaceae</taxon>
        <taxon>Defluviitoga</taxon>
    </lineage>
</organism>
<gene>
    <name evidence="2" type="ORF">DTL3_0034</name>
</gene>
<dbReference type="OrthoDB" id="48592at2"/>
<name>A0A0C7NVA2_DEFTU</name>
<keyword evidence="3" id="KW-1185">Reference proteome</keyword>
<dbReference type="STRING" id="1006576.DTL3_0034"/>
<reference evidence="3" key="1">
    <citation type="submission" date="2014-11" db="EMBL/GenBank/DDBJ databases">
        <authorList>
            <person name="Wibberg D."/>
        </authorList>
    </citation>
    <scope>NUCLEOTIDE SEQUENCE [LARGE SCALE GENOMIC DNA]</scope>
    <source>
        <strain evidence="3">L3</strain>
    </source>
</reference>
<dbReference type="Proteomes" id="UP000032809">
    <property type="component" value="Chromosome I"/>
</dbReference>
<dbReference type="HOGENOM" id="CLU_492466_0_0_0"/>